<evidence type="ECO:0000313" key="2">
    <source>
        <dbReference type="Proteomes" id="UP000812013"/>
    </source>
</evidence>
<keyword evidence="2" id="KW-1185">Reference proteome</keyword>
<dbReference type="InterPro" id="IPR045682">
    <property type="entry name" value="DUF6193"/>
</dbReference>
<protein>
    <submittedName>
        <fullName evidence="1">Uncharacterized protein</fullName>
    </submittedName>
</protein>
<proteinExistence type="predicted"/>
<sequence length="121" mass="12893">MADKTPAHAAEVVAEQWRAVLGYGPDAIRPAMVEAAYAQPRLRELYPSLSHGILLLSRWTGYPPDRAVPAVHPVAGGGYQITRHGEGRLGETATAEEAYALVVAHLPERCGPAVIGTEADL</sequence>
<name>A0ABS6Z8A5_9ACTN</name>
<dbReference type="Proteomes" id="UP000812013">
    <property type="component" value="Unassembled WGS sequence"/>
</dbReference>
<reference evidence="1 2" key="1">
    <citation type="submission" date="2019-12" db="EMBL/GenBank/DDBJ databases">
        <title>Genome sequence of Streptomyces bambusae.</title>
        <authorList>
            <person name="Bansal K."/>
            <person name="Choksket S."/>
            <person name="Korpole S."/>
            <person name="Patil P.B."/>
        </authorList>
    </citation>
    <scope>NUCLEOTIDE SEQUENCE [LARGE SCALE GENOMIC DNA]</scope>
    <source>
        <strain evidence="1 2">SK60</strain>
    </source>
</reference>
<gene>
    <name evidence="1" type="ORF">GPJ59_19440</name>
</gene>
<evidence type="ECO:0000313" key="1">
    <source>
        <dbReference type="EMBL" id="MBW5483994.1"/>
    </source>
</evidence>
<organism evidence="1 2">
    <name type="scientific">Streptomyces bambusae</name>
    <dbReference type="NCBI Taxonomy" id="1550616"/>
    <lineage>
        <taxon>Bacteria</taxon>
        <taxon>Bacillati</taxon>
        <taxon>Actinomycetota</taxon>
        <taxon>Actinomycetes</taxon>
        <taxon>Kitasatosporales</taxon>
        <taxon>Streptomycetaceae</taxon>
        <taxon>Streptomyces</taxon>
    </lineage>
</organism>
<comment type="caution">
    <text evidence="1">The sequence shown here is derived from an EMBL/GenBank/DDBJ whole genome shotgun (WGS) entry which is preliminary data.</text>
</comment>
<dbReference type="EMBL" id="WTFF01000135">
    <property type="protein sequence ID" value="MBW5483994.1"/>
    <property type="molecule type" value="Genomic_DNA"/>
</dbReference>
<accession>A0ABS6Z8A5</accession>
<dbReference type="Pfam" id="PF19692">
    <property type="entry name" value="DUF6193"/>
    <property type="match status" value="1"/>
</dbReference>